<dbReference type="InterPro" id="IPR050625">
    <property type="entry name" value="ParA/MinD_ATPase"/>
</dbReference>
<organism evidence="3">
    <name type="scientific">Thermofilum pendens</name>
    <dbReference type="NCBI Taxonomy" id="2269"/>
    <lineage>
        <taxon>Archaea</taxon>
        <taxon>Thermoproteota</taxon>
        <taxon>Thermoprotei</taxon>
        <taxon>Thermofilales</taxon>
        <taxon>Thermofilaceae</taxon>
        <taxon>Thermofilum</taxon>
    </lineage>
</organism>
<keyword evidence="2" id="KW-0067">ATP-binding</keyword>
<gene>
    <name evidence="3" type="ORF">ENU21_02435</name>
</gene>
<dbReference type="SUPFAM" id="SSF52540">
    <property type="entry name" value="P-loop containing nucleoside triphosphate hydrolases"/>
    <property type="match status" value="1"/>
</dbReference>
<dbReference type="PANTHER" id="PTHR43384:SF6">
    <property type="entry name" value="SEPTUM SITE-DETERMINING PROTEIN MIND HOMOLOG, CHLOROPLASTIC"/>
    <property type="match status" value="1"/>
</dbReference>
<proteinExistence type="predicted"/>
<protein>
    <recommendedName>
        <fullName evidence="4">CobQ/CobB/MinD/ParA nucleotide binding domain-containing protein</fullName>
    </recommendedName>
</protein>
<reference evidence="3" key="1">
    <citation type="journal article" date="2020" name="mSystems">
        <title>Genome- and Community-Level Interaction Insights into Carbon Utilization and Element Cycling Functions of Hydrothermarchaeota in Hydrothermal Sediment.</title>
        <authorList>
            <person name="Zhou Z."/>
            <person name="Liu Y."/>
            <person name="Xu W."/>
            <person name="Pan J."/>
            <person name="Luo Z.H."/>
            <person name="Li M."/>
        </authorList>
    </citation>
    <scope>NUCLEOTIDE SEQUENCE</scope>
    <source>
        <strain evidence="3">SpSt-649</strain>
    </source>
</reference>
<dbReference type="GO" id="GO:0009898">
    <property type="term" value="C:cytoplasmic side of plasma membrane"/>
    <property type="evidence" value="ECO:0007669"/>
    <property type="project" value="TreeGrafter"/>
</dbReference>
<dbReference type="GO" id="GO:0005829">
    <property type="term" value="C:cytosol"/>
    <property type="evidence" value="ECO:0007669"/>
    <property type="project" value="TreeGrafter"/>
</dbReference>
<dbReference type="GO" id="GO:0016887">
    <property type="term" value="F:ATP hydrolysis activity"/>
    <property type="evidence" value="ECO:0007669"/>
    <property type="project" value="TreeGrafter"/>
</dbReference>
<name>A0A7C4D4P2_THEPE</name>
<evidence type="ECO:0000313" key="3">
    <source>
        <dbReference type="EMBL" id="HGM46598.1"/>
    </source>
</evidence>
<keyword evidence="1" id="KW-0547">Nucleotide-binding</keyword>
<sequence>MIATTFSGSKGGTGKTTLAVCLSVVVGGVAPTLLVDASSEGGATAYLVGDVPPPYLRDDPSRSLRRVESGSLRLTIAVNRGPLADLQVVADHVRGWSRAYSVVVVDLPALTDVDAVERYMPLLKLADAVLVVTEPSPAAMEAALYKFSGKSVVVVLNQPRPYPLAVVNQYISMMRVFCRNAGCEYVVVPYEPAMSRLSPSTLRVINYTSEEFDAAIMRLARLLLRQV</sequence>
<evidence type="ECO:0008006" key="4">
    <source>
        <dbReference type="Google" id="ProtNLM"/>
    </source>
</evidence>
<evidence type="ECO:0000256" key="2">
    <source>
        <dbReference type="ARBA" id="ARBA00022840"/>
    </source>
</evidence>
<dbReference type="GO" id="GO:0051782">
    <property type="term" value="P:negative regulation of cell division"/>
    <property type="evidence" value="ECO:0007669"/>
    <property type="project" value="TreeGrafter"/>
</dbReference>
<accession>A0A7C4D4P2</accession>
<dbReference type="EMBL" id="DTBQ01000069">
    <property type="protein sequence ID" value="HGM46598.1"/>
    <property type="molecule type" value="Genomic_DNA"/>
</dbReference>
<dbReference type="AlphaFoldDB" id="A0A7C4D4P2"/>
<comment type="caution">
    <text evidence="3">The sequence shown here is derived from an EMBL/GenBank/DDBJ whole genome shotgun (WGS) entry which is preliminary data.</text>
</comment>
<dbReference type="PANTHER" id="PTHR43384">
    <property type="entry name" value="SEPTUM SITE-DETERMINING PROTEIN MIND HOMOLOG, CHLOROPLASTIC-RELATED"/>
    <property type="match status" value="1"/>
</dbReference>
<dbReference type="InterPro" id="IPR027417">
    <property type="entry name" value="P-loop_NTPase"/>
</dbReference>
<dbReference type="GO" id="GO:0005524">
    <property type="term" value="F:ATP binding"/>
    <property type="evidence" value="ECO:0007669"/>
    <property type="project" value="UniProtKB-KW"/>
</dbReference>
<dbReference type="Gene3D" id="3.40.50.300">
    <property type="entry name" value="P-loop containing nucleotide triphosphate hydrolases"/>
    <property type="match status" value="1"/>
</dbReference>
<evidence type="ECO:0000256" key="1">
    <source>
        <dbReference type="ARBA" id="ARBA00022741"/>
    </source>
</evidence>